<organism evidence="2 3">
    <name type="scientific">Aliiglaciecola lipolytica E3</name>
    <dbReference type="NCBI Taxonomy" id="1127673"/>
    <lineage>
        <taxon>Bacteria</taxon>
        <taxon>Pseudomonadati</taxon>
        <taxon>Pseudomonadota</taxon>
        <taxon>Gammaproteobacteria</taxon>
        <taxon>Alteromonadales</taxon>
        <taxon>Alteromonadaceae</taxon>
        <taxon>Aliiglaciecola</taxon>
    </lineage>
</organism>
<gene>
    <name evidence="2" type="ORF">GLIP_2620</name>
</gene>
<name>K6YVG4_9ALTE</name>
<dbReference type="eggNOG" id="COG5662">
    <property type="taxonomic scope" value="Bacteria"/>
</dbReference>
<proteinExistence type="predicted"/>
<dbReference type="AlphaFoldDB" id="K6YVG4"/>
<keyword evidence="1" id="KW-0812">Transmembrane</keyword>
<sequence length="237" mass="26719">MDDLQFRRTIYANPNCADEDVKQAAEKDSAKQKFWREVKELDDAIIKASNIRVPENLAEKLILKQSIQSQKIQRRKTRIHLASAASIAFIVGLSFSLFQQPAKIDLGEHAIAHVTQEANGYALNVNGDFSLENVNFQLANLGAEFTQDIGRIYYANFCNFQNIRSFHMVLESENGDKVTVFVVPHSNDMRTVRSFTGSNLAGKMFKSQQTDIIIVGEQVNSVDKVKDKLLKTMQFSA</sequence>
<accession>K6YVG4</accession>
<dbReference type="RefSeq" id="WP_008845050.1">
    <property type="nucleotide sequence ID" value="NZ_BAEN01000049.1"/>
</dbReference>
<keyword evidence="1" id="KW-1133">Transmembrane helix</keyword>
<dbReference type="EMBL" id="BAEN01000049">
    <property type="protein sequence ID" value="GAC15245.1"/>
    <property type="molecule type" value="Genomic_DNA"/>
</dbReference>
<evidence type="ECO:0000256" key="1">
    <source>
        <dbReference type="SAM" id="Phobius"/>
    </source>
</evidence>
<dbReference type="InterPro" id="IPR021806">
    <property type="entry name" value="DUF3379"/>
</dbReference>
<evidence type="ECO:0000313" key="2">
    <source>
        <dbReference type="EMBL" id="GAC15245.1"/>
    </source>
</evidence>
<keyword evidence="1" id="KW-0472">Membrane</keyword>
<reference evidence="2 3" key="1">
    <citation type="journal article" date="2017" name="Antonie Van Leeuwenhoek">
        <title>Rhizobium rhizosphaerae sp. nov., a novel species isolated from rice rhizosphere.</title>
        <authorList>
            <person name="Zhao J.J."/>
            <person name="Zhang J."/>
            <person name="Zhang R.J."/>
            <person name="Zhang C.W."/>
            <person name="Yin H.Q."/>
            <person name="Zhang X.X."/>
        </authorList>
    </citation>
    <scope>NUCLEOTIDE SEQUENCE [LARGE SCALE GENOMIC DNA]</scope>
    <source>
        <strain evidence="2 3">E3</strain>
    </source>
</reference>
<keyword evidence="3" id="KW-1185">Reference proteome</keyword>
<dbReference type="Pfam" id="PF11859">
    <property type="entry name" value="DUF3379"/>
    <property type="match status" value="1"/>
</dbReference>
<protein>
    <recommendedName>
        <fullName evidence="4">DUF3379 domain-containing protein</fullName>
    </recommendedName>
</protein>
<evidence type="ECO:0000313" key="3">
    <source>
        <dbReference type="Proteomes" id="UP000006334"/>
    </source>
</evidence>
<dbReference type="STRING" id="1127673.GLIP_2620"/>
<evidence type="ECO:0008006" key="4">
    <source>
        <dbReference type="Google" id="ProtNLM"/>
    </source>
</evidence>
<comment type="caution">
    <text evidence="2">The sequence shown here is derived from an EMBL/GenBank/DDBJ whole genome shotgun (WGS) entry which is preliminary data.</text>
</comment>
<feature type="transmembrane region" description="Helical" evidence="1">
    <location>
        <begin position="79"/>
        <end position="98"/>
    </location>
</feature>
<dbReference type="Proteomes" id="UP000006334">
    <property type="component" value="Unassembled WGS sequence"/>
</dbReference>
<dbReference type="OrthoDB" id="6195578at2"/>